<keyword evidence="3" id="KW-1185">Reference proteome</keyword>
<dbReference type="Proteomes" id="UP000314294">
    <property type="component" value="Unassembled WGS sequence"/>
</dbReference>
<dbReference type="AlphaFoldDB" id="A0A4Z2FM64"/>
<feature type="region of interest" description="Disordered" evidence="1">
    <location>
        <begin position="86"/>
        <end position="122"/>
    </location>
</feature>
<reference evidence="2 3" key="1">
    <citation type="submission" date="2019-03" db="EMBL/GenBank/DDBJ databases">
        <title>First draft genome of Liparis tanakae, snailfish: a comprehensive survey of snailfish specific genes.</title>
        <authorList>
            <person name="Kim W."/>
            <person name="Song I."/>
            <person name="Jeong J.-H."/>
            <person name="Kim D."/>
            <person name="Kim S."/>
            <person name="Ryu S."/>
            <person name="Song J.Y."/>
            <person name="Lee S.K."/>
        </authorList>
    </citation>
    <scope>NUCLEOTIDE SEQUENCE [LARGE SCALE GENOMIC DNA]</scope>
    <source>
        <tissue evidence="2">Muscle</tissue>
    </source>
</reference>
<accession>A0A4Z2FM64</accession>
<evidence type="ECO:0000313" key="2">
    <source>
        <dbReference type="EMBL" id="TNN42327.1"/>
    </source>
</evidence>
<gene>
    <name evidence="2" type="ORF">EYF80_047498</name>
</gene>
<dbReference type="EMBL" id="SRLO01001044">
    <property type="protein sequence ID" value="TNN42327.1"/>
    <property type="molecule type" value="Genomic_DNA"/>
</dbReference>
<comment type="caution">
    <text evidence="2">The sequence shown here is derived from an EMBL/GenBank/DDBJ whole genome shotgun (WGS) entry which is preliminary data.</text>
</comment>
<evidence type="ECO:0000256" key="1">
    <source>
        <dbReference type="SAM" id="MobiDB-lite"/>
    </source>
</evidence>
<name>A0A4Z2FM64_9TELE</name>
<feature type="compositionally biased region" description="Basic and acidic residues" evidence="1">
    <location>
        <begin position="92"/>
        <end position="107"/>
    </location>
</feature>
<protein>
    <submittedName>
        <fullName evidence="2">Uncharacterized protein</fullName>
    </submittedName>
</protein>
<proteinExistence type="predicted"/>
<evidence type="ECO:0000313" key="3">
    <source>
        <dbReference type="Proteomes" id="UP000314294"/>
    </source>
</evidence>
<sequence>MQSQIHHTAPLRLSWDGAESHSVDGYLSLRGVQGSPAVGSELVELIKLEAYVLDRQLEHIPKTSQVLFTQLPELLELLGDQQLSTSYGAPHLPEDCEQRAKSLEPDRGSGGGRMDGSKPTSS</sequence>
<organism evidence="2 3">
    <name type="scientific">Liparis tanakae</name>
    <name type="common">Tanaka's snailfish</name>
    <dbReference type="NCBI Taxonomy" id="230148"/>
    <lineage>
        <taxon>Eukaryota</taxon>
        <taxon>Metazoa</taxon>
        <taxon>Chordata</taxon>
        <taxon>Craniata</taxon>
        <taxon>Vertebrata</taxon>
        <taxon>Euteleostomi</taxon>
        <taxon>Actinopterygii</taxon>
        <taxon>Neopterygii</taxon>
        <taxon>Teleostei</taxon>
        <taxon>Neoteleostei</taxon>
        <taxon>Acanthomorphata</taxon>
        <taxon>Eupercaria</taxon>
        <taxon>Perciformes</taxon>
        <taxon>Cottioidei</taxon>
        <taxon>Cottales</taxon>
        <taxon>Liparidae</taxon>
        <taxon>Liparis</taxon>
    </lineage>
</organism>